<proteinExistence type="predicted"/>
<organism evidence="1 2">
    <name type="scientific">Colletotrichum higginsianum (strain IMI 349063)</name>
    <name type="common">Crucifer anthracnose fungus</name>
    <dbReference type="NCBI Taxonomy" id="759273"/>
    <lineage>
        <taxon>Eukaryota</taxon>
        <taxon>Fungi</taxon>
        <taxon>Dikarya</taxon>
        <taxon>Ascomycota</taxon>
        <taxon>Pezizomycotina</taxon>
        <taxon>Sordariomycetes</taxon>
        <taxon>Hypocreomycetidae</taxon>
        <taxon>Glomerellales</taxon>
        <taxon>Glomerellaceae</taxon>
        <taxon>Colletotrichum</taxon>
        <taxon>Colletotrichum destructivum species complex</taxon>
    </lineage>
</organism>
<evidence type="ECO:0000313" key="2">
    <source>
        <dbReference type="Proteomes" id="UP000007174"/>
    </source>
</evidence>
<dbReference type="VEuPathDB" id="FungiDB:CH63R_01528"/>
<dbReference type="AlphaFoldDB" id="H1VM12"/>
<sequence length="104" mass="11134">MPLHGRALLGFPPGANASDTVLGGVHFNRTALDFFNYTLYTNGTVSNGSNCYVTEPPYTPVYLFPNGTFVNSTWCYDPINPIGTRAGVGVVHVSIRPEGPGEIS</sequence>
<feature type="non-terminal residue" evidence="1">
    <location>
        <position position="104"/>
    </location>
</feature>
<dbReference type="STRING" id="759273.H1VM12"/>
<accession>H1VM12</accession>
<dbReference type="EMBL" id="CACQ02004591">
    <property type="protein sequence ID" value="CCF41265.1"/>
    <property type="molecule type" value="Genomic_DNA"/>
</dbReference>
<evidence type="ECO:0000313" key="1">
    <source>
        <dbReference type="EMBL" id="CCF41265.1"/>
    </source>
</evidence>
<protein>
    <submittedName>
        <fullName evidence="1">Uncharacterized protein</fullName>
    </submittedName>
</protein>
<dbReference type="HOGENOM" id="CLU_2256395_0_0_1"/>
<name>H1VM12_COLHI</name>
<reference evidence="2" key="1">
    <citation type="journal article" date="2012" name="Nat. Genet.">
        <title>Lifestyle transitions in plant pathogenic Colletotrichum fungi deciphered by genome and transcriptome analyses.</title>
        <authorList>
            <person name="O'Connell R.J."/>
            <person name="Thon M.R."/>
            <person name="Hacquard S."/>
            <person name="Amyotte S.G."/>
            <person name="Kleemann J."/>
            <person name="Torres M.F."/>
            <person name="Damm U."/>
            <person name="Buiate E.A."/>
            <person name="Epstein L."/>
            <person name="Alkan N."/>
            <person name="Altmueller J."/>
            <person name="Alvarado-Balderrama L."/>
            <person name="Bauser C.A."/>
            <person name="Becker C."/>
            <person name="Birren B.W."/>
            <person name="Chen Z."/>
            <person name="Choi J."/>
            <person name="Crouch J.A."/>
            <person name="Duvick J.P."/>
            <person name="Farman M.A."/>
            <person name="Gan P."/>
            <person name="Heiman D."/>
            <person name="Henrissat B."/>
            <person name="Howard R.J."/>
            <person name="Kabbage M."/>
            <person name="Koch C."/>
            <person name="Kracher B."/>
            <person name="Kubo Y."/>
            <person name="Law A.D."/>
            <person name="Lebrun M.-H."/>
            <person name="Lee Y.-H."/>
            <person name="Miyara I."/>
            <person name="Moore N."/>
            <person name="Neumann U."/>
            <person name="Nordstroem K."/>
            <person name="Panaccione D.G."/>
            <person name="Panstruga R."/>
            <person name="Place M."/>
            <person name="Proctor R.H."/>
            <person name="Prusky D."/>
            <person name="Rech G."/>
            <person name="Reinhardt R."/>
            <person name="Rollins J.A."/>
            <person name="Rounsley S."/>
            <person name="Schardl C.L."/>
            <person name="Schwartz D.C."/>
            <person name="Shenoy N."/>
            <person name="Shirasu K."/>
            <person name="Sikhakolli U.R."/>
            <person name="Stueber K."/>
            <person name="Sukno S.A."/>
            <person name="Sweigard J.A."/>
            <person name="Takano Y."/>
            <person name="Takahara H."/>
            <person name="Trail F."/>
            <person name="van der Does H.C."/>
            <person name="Voll L.M."/>
            <person name="Will I."/>
            <person name="Young S."/>
            <person name="Zeng Q."/>
            <person name="Zhang J."/>
            <person name="Zhou S."/>
            <person name="Dickman M.B."/>
            <person name="Schulze-Lefert P."/>
            <person name="Ver Loren van Themaat E."/>
            <person name="Ma L.-J."/>
            <person name="Vaillancourt L.J."/>
        </authorList>
    </citation>
    <scope>NUCLEOTIDE SEQUENCE [LARGE SCALE GENOMIC DNA]</scope>
    <source>
        <strain evidence="2">IMI 349063</strain>
    </source>
</reference>
<dbReference type="eggNOG" id="ENOG502QWQE">
    <property type="taxonomic scope" value="Eukaryota"/>
</dbReference>
<dbReference type="Pfam" id="PF10361">
    <property type="entry name" value="DUF2434"/>
    <property type="match status" value="1"/>
</dbReference>
<dbReference type="Proteomes" id="UP000007174">
    <property type="component" value="Unassembled WGS sequence"/>
</dbReference>
<dbReference type="InterPro" id="IPR018830">
    <property type="entry name" value="DUF2434"/>
</dbReference>
<gene>
    <name evidence="1" type="ORF">CH063_11595</name>
</gene>